<reference evidence="2" key="1">
    <citation type="submission" date="2020-06" db="EMBL/GenBank/DDBJ databases">
        <authorList>
            <consortium name="Plant Systems Biology data submission"/>
        </authorList>
    </citation>
    <scope>NUCLEOTIDE SEQUENCE</scope>
    <source>
        <strain evidence="2">D6</strain>
    </source>
</reference>
<dbReference type="Proteomes" id="UP001153069">
    <property type="component" value="Unassembled WGS sequence"/>
</dbReference>
<gene>
    <name evidence="2" type="ORF">SEMRO_652_G181900.1</name>
</gene>
<evidence type="ECO:0000313" key="2">
    <source>
        <dbReference type="EMBL" id="CAB9514434.1"/>
    </source>
</evidence>
<evidence type="ECO:0000259" key="1">
    <source>
        <dbReference type="PROSITE" id="PS50106"/>
    </source>
</evidence>
<dbReference type="InterPro" id="IPR036034">
    <property type="entry name" value="PDZ_sf"/>
</dbReference>
<name>A0A9N8E5W5_9STRA</name>
<dbReference type="SMART" id="SM00228">
    <property type="entry name" value="PDZ"/>
    <property type="match status" value="2"/>
</dbReference>
<dbReference type="EMBL" id="CAICTM010000651">
    <property type="protein sequence ID" value="CAB9514434.1"/>
    <property type="molecule type" value="Genomic_DNA"/>
</dbReference>
<dbReference type="Pfam" id="PF13180">
    <property type="entry name" value="PDZ_2"/>
    <property type="match status" value="1"/>
</dbReference>
<dbReference type="AlphaFoldDB" id="A0A9N8E5W5"/>
<accession>A0A9N8E5W5</accession>
<feature type="domain" description="PDZ" evidence="1">
    <location>
        <begin position="117"/>
        <end position="178"/>
    </location>
</feature>
<organism evidence="2 3">
    <name type="scientific">Seminavis robusta</name>
    <dbReference type="NCBI Taxonomy" id="568900"/>
    <lineage>
        <taxon>Eukaryota</taxon>
        <taxon>Sar</taxon>
        <taxon>Stramenopiles</taxon>
        <taxon>Ochrophyta</taxon>
        <taxon>Bacillariophyta</taxon>
        <taxon>Bacillariophyceae</taxon>
        <taxon>Bacillariophycidae</taxon>
        <taxon>Naviculales</taxon>
        <taxon>Naviculaceae</taxon>
        <taxon>Seminavis</taxon>
    </lineage>
</organism>
<proteinExistence type="predicted"/>
<dbReference type="OrthoDB" id="56832at2759"/>
<keyword evidence="3" id="KW-1185">Reference proteome</keyword>
<dbReference type="Gene3D" id="2.30.42.10">
    <property type="match status" value="1"/>
</dbReference>
<sequence length="338" mass="36364">MTNSTNVNAIPIAYPSQPYIELPKRLQVHFVAVPKTGQPVGVNLTQNGTDHVLISGMEASSPLQNTPVAPGQLLLAVNGNSCLPSASAATKLIRDTNSPSFLVCDKPQSNSCIHVVTAPFSRQNPGALFASIRGGALVAVSKVFKTGPFADKDIQKGDIVVAVNGVPVASPEDAKKALLKPMAKSSVTVLHVLSMEMLRKAIAGSVTARSGISIEIDVYSKAPYLVFYRRGKRGKRLVSVRHDPETLHLVDQGLVTELPKGSSREIHLVPFIKHFNELLEVALDIFEDDVCETEWRYLTSAARISSDTPALPIPAERTMQRVSSSIPVVQATFVPMEG</sequence>
<comment type="caution">
    <text evidence="2">The sequence shown here is derived from an EMBL/GenBank/DDBJ whole genome shotgun (WGS) entry which is preliminary data.</text>
</comment>
<dbReference type="PROSITE" id="PS50106">
    <property type="entry name" value="PDZ"/>
    <property type="match status" value="1"/>
</dbReference>
<protein>
    <recommendedName>
        <fullName evidence="1">PDZ domain-containing protein</fullName>
    </recommendedName>
</protein>
<evidence type="ECO:0000313" key="3">
    <source>
        <dbReference type="Proteomes" id="UP001153069"/>
    </source>
</evidence>
<dbReference type="InterPro" id="IPR001478">
    <property type="entry name" value="PDZ"/>
</dbReference>
<dbReference type="SUPFAM" id="SSF50156">
    <property type="entry name" value="PDZ domain-like"/>
    <property type="match status" value="2"/>
</dbReference>